<gene>
    <name evidence="1" type="ORF">C8N30_3425</name>
</gene>
<evidence type="ECO:0000313" key="2">
    <source>
        <dbReference type="Proteomes" id="UP000284407"/>
    </source>
</evidence>
<dbReference type="OrthoDB" id="6932107at2"/>
<accession>A0A420DJB3</accession>
<organism evidence="1 2">
    <name type="scientific">Sulfitobacter guttiformis</name>
    <dbReference type="NCBI Taxonomy" id="74349"/>
    <lineage>
        <taxon>Bacteria</taxon>
        <taxon>Pseudomonadati</taxon>
        <taxon>Pseudomonadota</taxon>
        <taxon>Alphaproteobacteria</taxon>
        <taxon>Rhodobacterales</taxon>
        <taxon>Roseobacteraceae</taxon>
        <taxon>Sulfitobacter</taxon>
    </lineage>
</organism>
<dbReference type="RefSeq" id="WP_025061662.1">
    <property type="nucleotide sequence ID" value="NZ_RAQK01000002.1"/>
</dbReference>
<dbReference type="Proteomes" id="UP000284407">
    <property type="component" value="Unassembled WGS sequence"/>
</dbReference>
<dbReference type="AlphaFoldDB" id="A0A420DJB3"/>
<dbReference type="EMBL" id="RAQK01000002">
    <property type="protein sequence ID" value="RKE94302.1"/>
    <property type="molecule type" value="Genomic_DNA"/>
</dbReference>
<proteinExistence type="predicted"/>
<sequence>MNAGVDENDFRGGLQGLLEGVARAQAPDAPNPYGGTGEQGVHEHDTRIFFFDGFLSLLGWRLGPDGDVAEEARIKADTTRFIDYLGINAETNAPLLIFEAKAWGKPFISGNGASRRKAPAEVLVEAIRHVNEGGSRETAPVVGDWHDYLTQLAGYVKTSLSNYGHRVNRAVLASGSWLIIFTDPTAVFCDDTVDSGQFQIFLEKQYVSDAHLIYSLLARKHLGTDTPVSLRPTQLGHYVARANLVAAFHSVLVNYERSGIEIFSPRPRIQIYPALLVLRDDGALFTVIDQEDPVEMNLIEDNAGNKSLIAHITEVTEISHELLRRCSDELGEDLVAFGLDYFPGFPNLRIAENATNTIPLGRPTTQFVKPFRTRADQWLVATGELAHFLLHQPRVACGFHTWSACHAVGRQIGDSSINTRITETPRSFFTDEQVYHCAHQTVQDRRQTRCHIAPIDMRICCRACGFQDICWPAHELEKLPCGGGE</sequence>
<keyword evidence="2" id="KW-1185">Reference proteome</keyword>
<reference evidence="1 2" key="1">
    <citation type="submission" date="2018-09" db="EMBL/GenBank/DDBJ databases">
        <title>Genomic Encyclopedia of Archaeal and Bacterial Type Strains, Phase II (KMG-II): from individual species to whole genera.</title>
        <authorList>
            <person name="Goeker M."/>
        </authorList>
    </citation>
    <scope>NUCLEOTIDE SEQUENCE [LARGE SCALE GENOMIC DNA]</scope>
    <source>
        <strain evidence="1 2">DSM 11458</strain>
    </source>
</reference>
<dbReference type="STRING" id="1443111.Z949_1052"/>
<comment type="caution">
    <text evidence="1">The sequence shown here is derived from an EMBL/GenBank/DDBJ whole genome shotgun (WGS) entry which is preliminary data.</text>
</comment>
<evidence type="ECO:0000313" key="1">
    <source>
        <dbReference type="EMBL" id="RKE94302.1"/>
    </source>
</evidence>
<name>A0A420DJB3_9RHOB</name>
<protein>
    <submittedName>
        <fullName evidence="1">Uncharacterized protein</fullName>
    </submittedName>
</protein>